<dbReference type="InterPro" id="IPR008984">
    <property type="entry name" value="SMAD_FHA_dom_sf"/>
</dbReference>
<dbReference type="InterPro" id="IPR000253">
    <property type="entry name" value="FHA_dom"/>
</dbReference>
<dbReference type="Proteomes" id="UP000095358">
    <property type="component" value="Unassembled WGS sequence"/>
</dbReference>
<dbReference type="GO" id="GO:0005634">
    <property type="term" value="C:nucleus"/>
    <property type="evidence" value="ECO:0007669"/>
    <property type="project" value="UniProtKB-SubCell"/>
</dbReference>
<dbReference type="SUPFAM" id="SSF49879">
    <property type="entry name" value="SMAD/FHA domain"/>
    <property type="match status" value="1"/>
</dbReference>
<evidence type="ECO:0000256" key="1">
    <source>
        <dbReference type="ARBA" id="ARBA00004123"/>
    </source>
</evidence>
<dbReference type="SUPFAM" id="SSF46785">
    <property type="entry name" value="Winged helix' DNA-binding domain"/>
    <property type="match status" value="1"/>
</dbReference>
<evidence type="ECO:0000256" key="5">
    <source>
        <dbReference type="ARBA" id="ARBA00023242"/>
    </source>
</evidence>
<dbReference type="PANTHER" id="PTHR45881:SF1">
    <property type="entry name" value="FORK HEAD PROTEIN HOMOLOG 2"/>
    <property type="match status" value="1"/>
</dbReference>
<dbReference type="CDD" id="cd22701">
    <property type="entry name" value="FHA_FKH1-like"/>
    <property type="match status" value="1"/>
</dbReference>
<dbReference type="Pfam" id="PF00250">
    <property type="entry name" value="Forkhead"/>
    <property type="match status" value="1"/>
</dbReference>
<evidence type="ECO:0000256" key="7">
    <source>
        <dbReference type="SAM" id="MobiDB-lite"/>
    </source>
</evidence>
<dbReference type="InterPro" id="IPR036388">
    <property type="entry name" value="WH-like_DNA-bd_sf"/>
</dbReference>
<feature type="region of interest" description="Disordered" evidence="7">
    <location>
        <begin position="734"/>
        <end position="765"/>
    </location>
</feature>
<feature type="region of interest" description="Disordered" evidence="7">
    <location>
        <begin position="625"/>
        <end position="676"/>
    </location>
</feature>
<dbReference type="CDD" id="cd00059">
    <property type="entry name" value="FH_FOX"/>
    <property type="match status" value="1"/>
</dbReference>
<dbReference type="PRINTS" id="PR00053">
    <property type="entry name" value="FORKHEAD"/>
</dbReference>
<feature type="compositionally biased region" description="Polar residues" evidence="7">
    <location>
        <begin position="645"/>
        <end position="676"/>
    </location>
</feature>
<dbReference type="InterPro" id="IPR036390">
    <property type="entry name" value="WH_DNA-bd_sf"/>
</dbReference>
<feature type="domain" description="FHA" evidence="8">
    <location>
        <begin position="60"/>
        <end position="125"/>
    </location>
</feature>
<dbReference type="InterPro" id="IPR001766">
    <property type="entry name" value="Fork_head_dom"/>
</dbReference>
<feature type="domain" description="Fork-head" evidence="9">
    <location>
        <begin position="275"/>
        <end position="394"/>
    </location>
</feature>
<dbReference type="OrthoDB" id="5954824at2759"/>
<evidence type="ECO:0000259" key="9">
    <source>
        <dbReference type="PROSITE" id="PS50039"/>
    </source>
</evidence>
<keyword evidence="11" id="KW-1185">Reference proteome</keyword>
<comment type="caution">
    <text evidence="10">The sequence shown here is derived from an EMBL/GenBank/DDBJ whole genome shotgun (WGS) entry which is preliminary data.</text>
</comment>
<dbReference type="VEuPathDB" id="FungiDB:AWRI3580_g1639"/>
<accession>A0A1E5RRA4</accession>
<keyword evidence="4" id="KW-0804">Transcription</keyword>
<dbReference type="STRING" id="29833.A0A1E5RRA4"/>
<keyword evidence="3 6" id="KW-0238">DNA-binding</keyword>
<evidence type="ECO:0000256" key="6">
    <source>
        <dbReference type="PROSITE-ProRule" id="PRU00089"/>
    </source>
</evidence>
<dbReference type="Pfam" id="PF00498">
    <property type="entry name" value="FHA"/>
    <property type="match status" value="1"/>
</dbReference>
<feature type="DNA-binding region" description="Fork-head" evidence="6">
    <location>
        <begin position="275"/>
        <end position="394"/>
    </location>
</feature>
<evidence type="ECO:0000313" key="10">
    <source>
        <dbReference type="EMBL" id="OEJ89402.1"/>
    </source>
</evidence>
<evidence type="ECO:0000256" key="2">
    <source>
        <dbReference type="ARBA" id="ARBA00023015"/>
    </source>
</evidence>
<feature type="compositionally biased region" description="Basic and acidic residues" evidence="7">
    <location>
        <begin position="625"/>
        <end position="636"/>
    </location>
</feature>
<evidence type="ECO:0000313" key="11">
    <source>
        <dbReference type="Proteomes" id="UP000095358"/>
    </source>
</evidence>
<dbReference type="GO" id="GO:0000981">
    <property type="term" value="F:DNA-binding transcription factor activity, RNA polymerase II-specific"/>
    <property type="evidence" value="ECO:0007669"/>
    <property type="project" value="TreeGrafter"/>
</dbReference>
<dbReference type="Gene3D" id="2.60.200.20">
    <property type="match status" value="1"/>
</dbReference>
<dbReference type="GO" id="GO:0000978">
    <property type="term" value="F:RNA polymerase II cis-regulatory region sequence-specific DNA binding"/>
    <property type="evidence" value="ECO:0007669"/>
    <property type="project" value="TreeGrafter"/>
</dbReference>
<evidence type="ECO:0000256" key="4">
    <source>
        <dbReference type="ARBA" id="ARBA00023163"/>
    </source>
</evidence>
<dbReference type="AlphaFoldDB" id="A0A1E5RRA4"/>
<dbReference type="Gene3D" id="1.10.10.10">
    <property type="entry name" value="Winged helix-like DNA-binding domain superfamily/Winged helix DNA-binding domain"/>
    <property type="match status" value="1"/>
</dbReference>
<dbReference type="PROSITE" id="PS50039">
    <property type="entry name" value="FORK_HEAD_3"/>
    <property type="match status" value="1"/>
</dbReference>
<sequence length="803" mass="88992">MISMDPVLTEHVVSLLGQPKEPTVVSHVHNNSKHEDKEEVQAFAKLSGRDWTFYISSLNVSIGRGLVKDATQTRTLDSFVGADIDLGPGKIVSRKHAEINYNQSTGNWELHVNGRNGAKINFTKVQSGPNSPNIQLFSGTIIDINGTQMMFILPDTPPMLTKFAIASIQRTIPLDHPIYKLGFPLPNIEHSNFATFQHNQNFGTSGGLIGTDSNMYNGLNNIVSSSVNLGNSGASLGVIVGERTSKNIKDDYRLIKAEADKFDKDLSLDEHKNIKPTHSYATLITQAFLSNPEGELALADIYKYICDNYAYYRFKKPNWQNSVRHNLSLNKAFERVDRRAKDFDDPEFNVPYMMLSKNQKKNDARKHYRWRVSAIFQAEFIVRLENGRLGSLKRGTTIINQLYKYYAEHGKLPIQEYYPEELVSAYHELMGTGPVPFPGNAPTLQKKAKPVADDTKTKNDVALIQPSSNKDKAEGASVQDGVVTIKPQGEKTGLVNDFINNTTIVPKGAYNRTYQISHTQDNLVHSEASRKYQINNLAQTAFKIEQAYGKNEEDTKNEGSAANEEINTGNQDKTVIIDNPKLTANLTVNTKNNLDQVSNRNSASASPNKTHLLLDAFQHYEQIEKEQQQKEEDFKRSVTPGRPYSGQTYSNTNGNNNKAGTSNSTSNGDEVEGNTQNATVTNHSNAQKPLPSGKINPAGNGLSPGVLNLLQFSSVNNTPAIQKTAETVNKTLKQQSNLRMNDHTSEGNTAGIKRSEDGDINSSPLKRKKLSNFTTDNKAFVVPNVLDLDEVKVVSKTQDGDTN</sequence>
<dbReference type="SMART" id="SM00339">
    <property type="entry name" value="FH"/>
    <property type="match status" value="1"/>
</dbReference>
<keyword evidence="5 6" id="KW-0539">Nucleus</keyword>
<protein>
    <submittedName>
        <fullName evidence="10">Fork head 2</fullName>
    </submittedName>
</protein>
<feature type="region of interest" description="Disordered" evidence="7">
    <location>
        <begin position="549"/>
        <end position="568"/>
    </location>
</feature>
<organism evidence="10 11">
    <name type="scientific">Hanseniaspora uvarum</name>
    <name type="common">Yeast</name>
    <name type="synonym">Kloeckera apiculata</name>
    <dbReference type="NCBI Taxonomy" id="29833"/>
    <lineage>
        <taxon>Eukaryota</taxon>
        <taxon>Fungi</taxon>
        <taxon>Dikarya</taxon>
        <taxon>Ascomycota</taxon>
        <taxon>Saccharomycotina</taxon>
        <taxon>Saccharomycetes</taxon>
        <taxon>Saccharomycodales</taxon>
        <taxon>Saccharomycodaceae</taxon>
        <taxon>Hanseniaspora</taxon>
    </lineage>
</organism>
<reference evidence="11" key="1">
    <citation type="journal article" date="2016" name="Genome Announc.">
        <title>Genome sequences of three species of Hanseniaspora isolated from spontaneous wine fermentations.</title>
        <authorList>
            <person name="Sternes P.R."/>
            <person name="Lee D."/>
            <person name="Kutyna D.R."/>
            <person name="Borneman A.R."/>
        </authorList>
    </citation>
    <scope>NUCLEOTIDE SEQUENCE [LARGE SCALE GENOMIC DNA]</scope>
    <source>
        <strain evidence="11">AWRI3580</strain>
    </source>
</reference>
<name>A0A1E5RRA4_HANUV</name>
<evidence type="ECO:0000256" key="3">
    <source>
        <dbReference type="ARBA" id="ARBA00023125"/>
    </source>
</evidence>
<evidence type="ECO:0000259" key="8">
    <source>
        <dbReference type="PROSITE" id="PS50006"/>
    </source>
</evidence>
<gene>
    <name evidence="10" type="ORF">AWRI3580_g1639</name>
</gene>
<dbReference type="PANTHER" id="PTHR45881">
    <property type="entry name" value="CHECKPOINT SUPPRESSOR 1-LIKE, ISOFORM A-RELATED"/>
    <property type="match status" value="1"/>
</dbReference>
<keyword evidence="2" id="KW-0805">Transcription regulation</keyword>
<dbReference type="InterPro" id="IPR030456">
    <property type="entry name" value="TF_fork_head_CS_2"/>
</dbReference>
<dbReference type="PROSITE" id="PS00658">
    <property type="entry name" value="FORK_HEAD_2"/>
    <property type="match status" value="1"/>
</dbReference>
<comment type="subcellular location">
    <subcellularLocation>
        <location evidence="1 6">Nucleus</location>
    </subcellularLocation>
</comment>
<proteinExistence type="predicted"/>
<dbReference type="EMBL" id="LPNN01000004">
    <property type="protein sequence ID" value="OEJ89402.1"/>
    <property type="molecule type" value="Genomic_DNA"/>
</dbReference>
<dbReference type="PROSITE" id="PS50006">
    <property type="entry name" value="FHA_DOMAIN"/>
    <property type="match status" value="1"/>
</dbReference>